<gene>
    <name evidence="1" type="ORF">FBU59_007166</name>
</gene>
<organism evidence="1 2">
    <name type="scientific">Linderina macrospora</name>
    <dbReference type="NCBI Taxonomy" id="4868"/>
    <lineage>
        <taxon>Eukaryota</taxon>
        <taxon>Fungi</taxon>
        <taxon>Fungi incertae sedis</taxon>
        <taxon>Zoopagomycota</taxon>
        <taxon>Kickxellomycotina</taxon>
        <taxon>Kickxellomycetes</taxon>
        <taxon>Kickxellales</taxon>
        <taxon>Kickxellaceae</taxon>
        <taxon>Linderina</taxon>
    </lineage>
</organism>
<comment type="caution">
    <text evidence="1">The sequence shown here is derived from an EMBL/GenBank/DDBJ whole genome shotgun (WGS) entry which is preliminary data.</text>
</comment>
<keyword evidence="2" id="KW-1185">Reference proteome</keyword>
<evidence type="ECO:0000313" key="2">
    <source>
        <dbReference type="Proteomes" id="UP001150603"/>
    </source>
</evidence>
<accession>A0ACC1IXS9</accession>
<protein>
    <submittedName>
        <fullName evidence="1">Uncharacterized protein</fullName>
    </submittedName>
</protein>
<sequence length="254" mass="27817">MFNAAKRYAQSQDPAQRNKVAIVDDAGEHTYVQLLQDARKVKSALGDNDYKGASIAMLVPNGYQYAAVQWGIWAAGGAVVPLSPMHPDRELEYFITNSEAKTLVCHPALLSNVQPVLDRMPGQISVVSTDVIQDLPNLPLGDDLVVDDEQGALFIYTSGTTGKPKGVVLTHANIAAQITDLEEAWGWTPEDRLLHVLPLHHLHGIIVALCTALWSGATTEMLPKFDKDRVWNRIIDGPQDVSIIMGVPTMYARL</sequence>
<name>A0ACC1IXS9_9FUNG</name>
<dbReference type="Proteomes" id="UP001150603">
    <property type="component" value="Unassembled WGS sequence"/>
</dbReference>
<feature type="non-terminal residue" evidence="1">
    <location>
        <position position="254"/>
    </location>
</feature>
<proteinExistence type="predicted"/>
<reference evidence="1" key="1">
    <citation type="submission" date="2022-07" db="EMBL/GenBank/DDBJ databases">
        <title>Phylogenomic reconstructions and comparative analyses of Kickxellomycotina fungi.</title>
        <authorList>
            <person name="Reynolds N.K."/>
            <person name="Stajich J.E."/>
            <person name="Barry K."/>
            <person name="Grigoriev I.V."/>
            <person name="Crous P."/>
            <person name="Smith M.E."/>
        </authorList>
    </citation>
    <scope>NUCLEOTIDE SEQUENCE</scope>
    <source>
        <strain evidence="1">NRRL 5244</strain>
    </source>
</reference>
<evidence type="ECO:0000313" key="1">
    <source>
        <dbReference type="EMBL" id="KAJ1928007.1"/>
    </source>
</evidence>
<dbReference type="EMBL" id="JANBPW010006716">
    <property type="protein sequence ID" value="KAJ1928007.1"/>
    <property type="molecule type" value="Genomic_DNA"/>
</dbReference>